<reference evidence="2" key="1">
    <citation type="journal article" date="2014" name="BMC Genomics">
        <title>Characterizing the developmental transcriptome of the oriental fruit fly, Bactrocera dorsalis (Diptera: Tephritidae) through comparative genomic analysis with Drosophila melanogaster utilizing modENCODE datasets.</title>
        <authorList>
            <person name="Geib S.M."/>
            <person name="Calla B."/>
            <person name="Hall B."/>
            <person name="Hou S."/>
            <person name="Manoukis N.C."/>
        </authorList>
    </citation>
    <scope>NUCLEOTIDE SEQUENCE</scope>
    <source>
        <strain evidence="2">Punador</strain>
    </source>
</reference>
<feature type="chain" id="PRO_5001557579" evidence="1">
    <location>
        <begin position="28"/>
        <end position="232"/>
    </location>
</feature>
<dbReference type="AlphaFoldDB" id="A0A034WCY7"/>
<dbReference type="OrthoDB" id="8022826at2759"/>
<protein>
    <submittedName>
        <fullName evidence="2">Uncharacterized protein</fullName>
    </submittedName>
</protein>
<accession>A0A034WCY7</accession>
<sequence>MAKPCQRFKLLLALTLLLGLLVNWAFASTAEEGLANRREQLLATMIEEYLKLTDYELVQSKALVQSVLADEEVQRTRSDLMEAERRIMENFVRQVVDKEQEEPPARSNIANRLFYLIAKSLIYQEFEAILRRHDTTNPRRKFSPENYLIERALKRNGLDDLQRRVTRKQIKFMSDFVKDVDAYLAHLTPQERRTDEVEAQKMVEWSAKMKAESDVELRMETFKDFMRFFVKF</sequence>
<evidence type="ECO:0000256" key="1">
    <source>
        <dbReference type="SAM" id="SignalP"/>
    </source>
</evidence>
<keyword evidence="1" id="KW-0732">Signal</keyword>
<name>A0A034WCY7_BACDO</name>
<proteinExistence type="predicted"/>
<dbReference type="EMBL" id="GAKP01006780">
    <property type="protein sequence ID" value="JAC52172.1"/>
    <property type="molecule type" value="Transcribed_RNA"/>
</dbReference>
<feature type="signal peptide" evidence="1">
    <location>
        <begin position="1"/>
        <end position="27"/>
    </location>
</feature>
<organism evidence="2">
    <name type="scientific">Bactrocera dorsalis</name>
    <name type="common">Oriental fruit fly</name>
    <name type="synonym">Dacus dorsalis</name>
    <dbReference type="NCBI Taxonomy" id="27457"/>
    <lineage>
        <taxon>Eukaryota</taxon>
        <taxon>Metazoa</taxon>
        <taxon>Ecdysozoa</taxon>
        <taxon>Arthropoda</taxon>
        <taxon>Hexapoda</taxon>
        <taxon>Insecta</taxon>
        <taxon>Pterygota</taxon>
        <taxon>Neoptera</taxon>
        <taxon>Endopterygota</taxon>
        <taxon>Diptera</taxon>
        <taxon>Brachycera</taxon>
        <taxon>Muscomorpha</taxon>
        <taxon>Tephritoidea</taxon>
        <taxon>Tephritidae</taxon>
        <taxon>Bactrocera</taxon>
        <taxon>Bactrocera</taxon>
    </lineage>
</organism>
<evidence type="ECO:0000313" key="2">
    <source>
        <dbReference type="EMBL" id="JAC52172.1"/>
    </source>
</evidence>